<protein>
    <submittedName>
        <fullName evidence="2">FmdB family transcriptional regulator</fullName>
    </submittedName>
</protein>
<sequence>MPTYLYECEKCGRFEKLQGIKDEALKECPDCSGEVKRIIGAPGIRFKGSGFYCTDHKTDKSSKSSSDEKAS</sequence>
<dbReference type="InterPro" id="IPR013429">
    <property type="entry name" value="Regulatory_FmdB_Zinc_ribbon"/>
</dbReference>
<dbReference type="SMART" id="SM00834">
    <property type="entry name" value="CxxC_CXXC_SSSS"/>
    <property type="match status" value="1"/>
</dbReference>
<evidence type="ECO:0000259" key="1">
    <source>
        <dbReference type="SMART" id="SM00834"/>
    </source>
</evidence>
<gene>
    <name evidence="2" type="ORF">I0Q91_13515</name>
</gene>
<dbReference type="Pfam" id="PF09723">
    <property type="entry name" value="Zn_ribbon_8"/>
    <property type="match status" value="1"/>
</dbReference>
<feature type="domain" description="Putative regulatory protein FmdB zinc ribbon" evidence="1">
    <location>
        <begin position="1"/>
        <end position="40"/>
    </location>
</feature>
<dbReference type="Proteomes" id="UP000621436">
    <property type="component" value="Unassembled WGS sequence"/>
</dbReference>
<keyword evidence="3" id="KW-1185">Reference proteome</keyword>
<dbReference type="AlphaFoldDB" id="A0A931AWJ8"/>
<name>A0A931AWJ8_9FIRM</name>
<dbReference type="RefSeq" id="WP_270455203.1">
    <property type="nucleotide sequence ID" value="NZ_JADPIE010000009.1"/>
</dbReference>
<evidence type="ECO:0000313" key="3">
    <source>
        <dbReference type="Proteomes" id="UP000621436"/>
    </source>
</evidence>
<dbReference type="NCBIfam" id="TIGR02605">
    <property type="entry name" value="CxxC_CxxC_SSSS"/>
    <property type="match status" value="1"/>
</dbReference>
<dbReference type="PANTHER" id="PTHR34404">
    <property type="entry name" value="REGULATORY PROTEIN, FMDB FAMILY"/>
    <property type="match status" value="1"/>
</dbReference>
<proteinExistence type="predicted"/>
<comment type="caution">
    <text evidence="2">The sequence shown here is derived from an EMBL/GenBank/DDBJ whole genome shotgun (WGS) entry which is preliminary data.</text>
</comment>
<dbReference type="EMBL" id="JADPIE010000009">
    <property type="protein sequence ID" value="MBF8438105.1"/>
    <property type="molecule type" value="Genomic_DNA"/>
</dbReference>
<organism evidence="2 3">
    <name type="scientific">Halonatronomonas betaini</name>
    <dbReference type="NCBI Taxonomy" id="2778430"/>
    <lineage>
        <taxon>Bacteria</taxon>
        <taxon>Bacillati</taxon>
        <taxon>Bacillota</taxon>
        <taxon>Clostridia</taxon>
        <taxon>Halanaerobiales</taxon>
        <taxon>Halarsenatibacteraceae</taxon>
        <taxon>Halonatronomonas</taxon>
    </lineage>
</organism>
<evidence type="ECO:0000313" key="2">
    <source>
        <dbReference type="EMBL" id="MBF8438105.1"/>
    </source>
</evidence>
<accession>A0A931AWJ8</accession>
<reference evidence="2" key="1">
    <citation type="submission" date="2020-11" db="EMBL/GenBank/DDBJ databases">
        <title>Halonatronomonas betainensis gen. nov., sp. nov. a novel haloalkaliphilic representative of the family Halanaerobiacae capable of betaine degradation.</title>
        <authorList>
            <person name="Boltyanskaya Y."/>
            <person name="Kevbrin V."/>
            <person name="Detkova E."/>
            <person name="Grouzdev D.S."/>
            <person name="Koziaeva V."/>
            <person name="Zhilina T."/>
        </authorList>
    </citation>
    <scope>NUCLEOTIDE SEQUENCE</scope>
    <source>
        <strain evidence="2">Z-7014</strain>
    </source>
</reference>
<dbReference type="PANTHER" id="PTHR34404:SF2">
    <property type="entry name" value="CONSERVED SERINE RICH PROTEIN"/>
    <property type="match status" value="1"/>
</dbReference>